<evidence type="ECO:0000313" key="2">
    <source>
        <dbReference type="EMBL" id="KAH0884075.1"/>
    </source>
</evidence>
<dbReference type="EMBL" id="JAGKQM010000014">
    <property type="protein sequence ID" value="KAH0882337.1"/>
    <property type="molecule type" value="Genomic_DNA"/>
</dbReference>
<protein>
    <submittedName>
        <fullName evidence="2">Uncharacterized protein</fullName>
    </submittedName>
</protein>
<reference evidence="2 3" key="1">
    <citation type="submission" date="2021-05" db="EMBL/GenBank/DDBJ databases">
        <title>Genome Assembly of Synthetic Allotetraploid Brassica napus Reveals Homoeologous Exchanges between Subgenomes.</title>
        <authorList>
            <person name="Davis J.T."/>
        </authorList>
    </citation>
    <scope>NUCLEOTIDE SEQUENCE [LARGE SCALE GENOMIC DNA]</scope>
    <source>
        <strain evidence="3">cv. Da-Ae</strain>
        <tissue evidence="2">Seedling</tissue>
    </source>
</reference>
<evidence type="ECO:0000313" key="1">
    <source>
        <dbReference type="EMBL" id="KAH0882337.1"/>
    </source>
</evidence>
<name>A0ABQ7ZV06_BRANA</name>
<dbReference type="EMBL" id="JAGKQM010000014">
    <property type="protein sequence ID" value="KAH0884075.1"/>
    <property type="molecule type" value="Genomic_DNA"/>
</dbReference>
<sequence length="90" mass="10469">MDKAGACQSLFEYDASMLEEDYGLAKRAMNVYEKTKEIWRGKRRAEETRFHRRLNGSSCPQHLPQLYQKMVECNSESNDESDGEDKVEMA</sequence>
<accession>A0ABQ7ZV06</accession>
<gene>
    <name evidence="1" type="ORF">HID58_058433</name>
    <name evidence="2" type="ORF">HID58_060171</name>
</gene>
<proteinExistence type="predicted"/>
<dbReference type="Proteomes" id="UP000824890">
    <property type="component" value="Unassembled WGS sequence"/>
</dbReference>
<evidence type="ECO:0000313" key="3">
    <source>
        <dbReference type="Proteomes" id="UP000824890"/>
    </source>
</evidence>
<comment type="caution">
    <text evidence="2">The sequence shown here is derived from an EMBL/GenBank/DDBJ whole genome shotgun (WGS) entry which is preliminary data.</text>
</comment>
<keyword evidence="3" id="KW-1185">Reference proteome</keyword>
<organism evidence="2 3">
    <name type="scientific">Brassica napus</name>
    <name type="common">Rape</name>
    <dbReference type="NCBI Taxonomy" id="3708"/>
    <lineage>
        <taxon>Eukaryota</taxon>
        <taxon>Viridiplantae</taxon>
        <taxon>Streptophyta</taxon>
        <taxon>Embryophyta</taxon>
        <taxon>Tracheophyta</taxon>
        <taxon>Spermatophyta</taxon>
        <taxon>Magnoliopsida</taxon>
        <taxon>eudicotyledons</taxon>
        <taxon>Gunneridae</taxon>
        <taxon>Pentapetalae</taxon>
        <taxon>rosids</taxon>
        <taxon>malvids</taxon>
        <taxon>Brassicales</taxon>
        <taxon>Brassicaceae</taxon>
        <taxon>Brassiceae</taxon>
        <taxon>Brassica</taxon>
    </lineage>
</organism>